<keyword evidence="1" id="KW-0812">Transmembrane</keyword>
<keyword evidence="1" id="KW-0472">Membrane</keyword>
<evidence type="ECO:0000313" key="2">
    <source>
        <dbReference type="EMBL" id="CAD8977537.1"/>
    </source>
</evidence>
<feature type="transmembrane region" description="Helical" evidence="1">
    <location>
        <begin position="29"/>
        <end position="62"/>
    </location>
</feature>
<sequence length="294" mass="31169">MKGAQVGGAVGAMTVEHTPYLCPFSLRWYAALLLLPLGASAVMVCGSPFSTWMVLVTITFWFEALLDQQASGTGSASWQRGLPLFEYLLLLPLASGLYLIGPAHVIRAPPWQQPYFASSFPRRNKHVLPAPAKTPRELVTRNLVCFLVPMLLGCHLESTLSDTVFSTVSLSPGAVDNFLRLGPARTLLLLALAAGGGYAAAINVVAIARAGGLARLGVVYAAMVACVVAVTLCLRGFHALHVHHYIFFAALAPLGATDSHFGAASQGLVLGIAMQGIARYGPATLWPYSPPPTF</sequence>
<accession>A0A7S1EK23</accession>
<feature type="transmembrane region" description="Helical" evidence="1">
    <location>
        <begin position="213"/>
        <end position="234"/>
    </location>
</feature>
<protein>
    <submittedName>
        <fullName evidence="2">Uncharacterized protein</fullName>
    </submittedName>
</protein>
<name>A0A7S1EK23_HEMAN</name>
<evidence type="ECO:0000256" key="1">
    <source>
        <dbReference type="SAM" id="Phobius"/>
    </source>
</evidence>
<dbReference type="AlphaFoldDB" id="A0A7S1EK23"/>
<feature type="transmembrane region" description="Helical" evidence="1">
    <location>
        <begin position="82"/>
        <end position="100"/>
    </location>
</feature>
<feature type="transmembrane region" description="Helical" evidence="1">
    <location>
        <begin position="187"/>
        <end position="207"/>
    </location>
</feature>
<keyword evidence="1" id="KW-1133">Transmembrane helix</keyword>
<dbReference type="EMBL" id="HBFX01047486">
    <property type="protein sequence ID" value="CAD8977537.1"/>
    <property type="molecule type" value="Transcribed_RNA"/>
</dbReference>
<proteinExistence type="predicted"/>
<reference evidence="2" key="1">
    <citation type="submission" date="2021-01" db="EMBL/GenBank/DDBJ databases">
        <authorList>
            <person name="Corre E."/>
            <person name="Pelletier E."/>
            <person name="Niang G."/>
            <person name="Scheremetjew M."/>
            <person name="Finn R."/>
            <person name="Kale V."/>
            <person name="Holt S."/>
            <person name="Cochrane G."/>
            <person name="Meng A."/>
            <person name="Brown T."/>
            <person name="Cohen L."/>
        </authorList>
    </citation>
    <scope>NUCLEOTIDE SEQUENCE</scope>
    <source>
        <strain evidence="2">CCMP644</strain>
    </source>
</reference>
<organism evidence="2">
    <name type="scientific">Hemiselmis andersenii</name>
    <name type="common">Cryptophyte alga</name>
    <dbReference type="NCBI Taxonomy" id="464988"/>
    <lineage>
        <taxon>Eukaryota</taxon>
        <taxon>Cryptophyceae</taxon>
        <taxon>Cryptomonadales</taxon>
        <taxon>Hemiselmidaceae</taxon>
        <taxon>Hemiselmis</taxon>
    </lineage>
</organism>
<gene>
    <name evidence="2" type="ORF">HAND00432_LOCUS28545</name>
</gene>